<evidence type="ECO:0000313" key="2">
    <source>
        <dbReference type="EMBL" id="MBU2713909.1"/>
    </source>
</evidence>
<sequence>MQIIITIWGLSLIFSSIASNAAGSSFLHLPFHEAGHVIFRPFGNFMTSLGGTLGQLLMPLICFYVFLLNIIILLLHQSVAGGLAKIF</sequence>
<keyword evidence="1" id="KW-0812">Transmembrane</keyword>
<proteinExistence type="predicted"/>
<reference evidence="2 3" key="1">
    <citation type="submission" date="2021-04" db="EMBL/GenBank/DDBJ databases">
        <authorList>
            <person name="Pira H."/>
            <person name="Risdian C."/>
            <person name="Wink J."/>
        </authorList>
    </citation>
    <scope>NUCLEOTIDE SEQUENCE [LARGE SCALE GENOMIC DNA]</scope>
    <source>
        <strain evidence="2 3">WH53</strain>
    </source>
</reference>
<evidence type="ECO:0000256" key="1">
    <source>
        <dbReference type="SAM" id="Phobius"/>
    </source>
</evidence>
<keyword evidence="3" id="KW-1185">Reference proteome</keyword>
<dbReference type="Proteomes" id="UP000690515">
    <property type="component" value="Unassembled WGS sequence"/>
</dbReference>
<protein>
    <submittedName>
        <fullName evidence="2">Uncharacterized protein</fullName>
    </submittedName>
</protein>
<evidence type="ECO:0000313" key="3">
    <source>
        <dbReference type="Proteomes" id="UP000690515"/>
    </source>
</evidence>
<keyword evidence="1" id="KW-1133">Transmembrane helix</keyword>
<name>A0ABS5ZIV3_9GAMM</name>
<dbReference type="EMBL" id="JAGSOY010000118">
    <property type="protein sequence ID" value="MBU2713909.1"/>
    <property type="molecule type" value="Genomic_DNA"/>
</dbReference>
<keyword evidence="1" id="KW-0472">Membrane</keyword>
<gene>
    <name evidence="2" type="ORF">KCG35_22910</name>
</gene>
<comment type="caution">
    <text evidence="2">The sequence shown here is derived from an EMBL/GenBank/DDBJ whole genome shotgun (WGS) entry which is preliminary data.</text>
</comment>
<feature type="transmembrane region" description="Helical" evidence="1">
    <location>
        <begin position="56"/>
        <end position="75"/>
    </location>
</feature>
<organism evidence="2 3">
    <name type="scientific">Zooshikella harenae</name>
    <dbReference type="NCBI Taxonomy" id="2827238"/>
    <lineage>
        <taxon>Bacteria</taxon>
        <taxon>Pseudomonadati</taxon>
        <taxon>Pseudomonadota</taxon>
        <taxon>Gammaproteobacteria</taxon>
        <taxon>Oceanospirillales</taxon>
        <taxon>Zooshikellaceae</taxon>
        <taxon>Zooshikella</taxon>
    </lineage>
</organism>
<dbReference type="RefSeq" id="WP_215822184.1">
    <property type="nucleotide sequence ID" value="NZ_JAGSOY010000118.1"/>
</dbReference>
<accession>A0ABS5ZIV3</accession>